<dbReference type="GO" id="GO:0035312">
    <property type="term" value="F:5'-3' DNA exonuclease activity"/>
    <property type="evidence" value="ECO:0007669"/>
    <property type="project" value="TreeGrafter"/>
</dbReference>
<accession>R4XFL3</accession>
<dbReference type="EMBL" id="CAHR02000071">
    <property type="protein sequence ID" value="CCG82132.1"/>
    <property type="molecule type" value="Genomic_DNA"/>
</dbReference>
<dbReference type="PANTHER" id="PTHR23240">
    <property type="entry name" value="DNA CROSS-LINK REPAIR PROTEIN PSO2/SNM1-RELATED"/>
    <property type="match status" value="1"/>
</dbReference>
<keyword evidence="1" id="KW-0540">Nuclease</keyword>
<dbReference type="VEuPathDB" id="FungiDB:TAPDE_002073"/>
<dbReference type="GO" id="GO:0006303">
    <property type="term" value="P:double-strand break repair via nonhomologous end joining"/>
    <property type="evidence" value="ECO:0007669"/>
    <property type="project" value="TreeGrafter"/>
</dbReference>
<organism evidence="4 5">
    <name type="scientific">Taphrina deformans (strain PYCC 5710 / ATCC 11124 / CBS 356.35 / IMI 108563 / JCM 9778 / NBRC 8474)</name>
    <name type="common">Peach leaf curl fungus</name>
    <name type="synonym">Lalaria deformans</name>
    <dbReference type="NCBI Taxonomy" id="1097556"/>
    <lineage>
        <taxon>Eukaryota</taxon>
        <taxon>Fungi</taxon>
        <taxon>Dikarya</taxon>
        <taxon>Ascomycota</taxon>
        <taxon>Taphrinomycotina</taxon>
        <taxon>Taphrinomycetes</taxon>
        <taxon>Taphrinales</taxon>
        <taxon>Taphrinaceae</taxon>
        <taxon>Taphrina</taxon>
    </lineage>
</organism>
<proteinExistence type="predicted"/>
<evidence type="ECO:0000256" key="1">
    <source>
        <dbReference type="ARBA" id="ARBA00022722"/>
    </source>
</evidence>
<evidence type="ECO:0000313" key="5">
    <source>
        <dbReference type="Proteomes" id="UP000013776"/>
    </source>
</evidence>
<dbReference type="eggNOG" id="KOG1361">
    <property type="taxonomic scope" value="Eukaryota"/>
</dbReference>
<evidence type="ECO:0008006" key="6">
    <source>
        <dbReference type="Google" id="ProtNLM"/>
    </source>
</evidence>
<sequence length="458" mass="52097">MSTFDGCLQEFPNLAIDYFRPRSKSAPPVLAYLLSHVHSDHLQGLENKDFSGALIYCSQATKNLLLRIQERNVRVKYARSEVDRKVLKYAHLVQRRGKQRDILRTIPLHRPTKLTVGRDQLTVTLFDANHCPGATMFLIESSTSRVLYTGDIRAEPTFLATFLSNPLMIPYTSGQYMLDCIYLDTSARVGGQEYPPKFEGCRQLVRAIAQYPASTNFYFNAWCMGYEDIWMTISRAFRTKIHVDQYRKTLFESIANESYEYGQLLAQEPDCILTTDSSTTRFYSCESIDPCAHRPPEREEVYIKTVNAITLCDPAGGDSMSRIAEGDFGEELSLKTFSIGEDESLLGQESQTGSHESMVVDGKELPMVLVIPFARHSSWPELVRFVTSLRPRRVHSCTGDVGGQFSEFCHVNHKRTGQEEGEGDSTRQIQQYEALTKAGLWHESPRSKRQRLMNDVHI</sequence>
<keyword evidence="3" id="KW-0269">Exonuclease</keyword>
<dbReference type="Gene3D" id="3.60.15.10">
    <property type="entry name" value="Ribonuclease Z/Hydroxyacylglutathione hydrolase-like"/>
    <property type="match status" value="1"/>
</dbReference>
<dbReference type="PANTHER" id="PTHR23240:SF8">
    <property type="entry name" value="PROTEIN ARTEMIS"/>
    <property type="match status" value="1"/>
</dbReference>
<dbReference type="Proteomes" id="UP000013776">
    <property type="component" value="Unassembled WGS sequence"/>
</dbReference>
<name>R4XFL3_TAPDE</name>
<protein>
    <recommendedName>
        <fullName evidence="6">Metallo-beta-lactamase domain-containing protein</fullName>
    </recommendedName>
</protein>
<dbReference type="SUPFAM" id="SSF56281">
    <property type="entry name" value="Metallo-hydrolase/oxidoreductase"/>
    <property type="match status" value="1"/>
</dbReference>
<evidence type="ECO:0000313" key="4">
    <source>
        <dbReference type="EMBL" id="CCG82132.1"/>
    </source>
</evidence>
<dbReference type="GO" id="GO:0000723">
    <property type="term" value="P:telomere maintenance"/>
    <property type="evidence" value="ECO:0007669"/>
    <property type="project" value="TreeGrafter"/>
</dbReference>
<dbReference type="AlphaFoldDB" id="R4XFL3"/>
<keyword evidence="2" id="KW-0378">Hydrolase</keyword>
<evidence type="ECO:0000256" key="2">
    <source>
        <dbReference type="ARBA" id="ARBA00022801"/>
    </source>
</evidence>
<dbReference type="OrthoDB" id="5561659at2759"/>
<dbReference type="Gene3D" id="3.40.50.12650">
    <property type="match status" value="1"/>
</dbReference>
<dbReference type="InterPro" id="IPR036866">
    <property type="entry name" value="RibonucZ/Hydroxyglut_hydro"/>
</dbReference>
<evidence type="ECO:0000256" key="3">
    <source>
        <dbReference type="ARBA" id="ARBA00022839"/>
    </source>
</evidence>
<gene>
    <name evidence="4" type="ORF">TAPDE_002073</name>
</gene>
<reference evidence="4 5" key="1">
    <citation type="journal article" date="2013" name="MBio">
        <title>Genome sequencing of the plant pathogen Taphrina deformans, the causal agent of peach leaf curl.</title>
        <authorList>
            <person name="Cisse O.H."/>
            <person name="Almeida J.M.G.C.F."/>
            <person name="Fonseca A."/>
            <person name="Kumar A.A."/>
            <person name="Salojaervi J."/>
            <person name="Overmyer K."/>
            <person name="Hauser P.M."/>
            <person name="Pagni M."/>
        </authorList>
    </citation>
    <scope>NUCLEOTIDE SEQUENCE [LARGE SCALE GENOMIC DNA]</scope>
    <source>
        <strain evidence="5">PYCC 5710 / ATCC 11124 / CBS 356.35 / IMI 108563 / JCM 9778 / NBRC 8474</strain>
    </source>
</reference>
<comment type="caution">
    <text evidence="4">The sequence shown here is derived from an EMBL/GenBank/DDBJ whole genome shotgun (WGS) entry which is preliminary data.</text>
</comment>
<keyword evidence="5" id="KW-1185">Reference proteome</keyword>
<dbReference type="GO" id="GO:0036297">
    <property type="term" value="P:interstrand cross-link repair"/>
    <property type="evidence" value="ECO:0007669"/>
    <property type="project" value="TreeGrafter"/>
</dbReference>
<dbReference type="STRING" id="1097556.R4XFL3"/>
<dbReference type="GO" id="GO:0003684">
    <property type="term" value="F:damaged DNA binding"/>
    <property type="evidence" value="ECO:0007669"/>
    <property type="project" value="TreeGrafter"/>
</dbReference>